<keyword evidence="6" id="KW-0206">Cytoskeleton</keyword>
<name>A0AAD9VCS7_ACRCE</name>
<evidence type="ECO:0000259" key="8">
    <source>
        <dbReference type="PROSITE" id="PS50067"/>
    </source>
</evidence>
<dbReference type="PROSITE" id="PS50067">
    <property type="entry name" value="KINESIN_MOTOR_2"/>
    <property type="match status" value="1"/>
</dbReference>
<evidence type="ECO:0000256" key="6">
    <source>
        <dbReference type="ARBA" id="ARBA00023212"/>
    </source>
</evidence>
<dbReference type="InterPro" id="IPR027640">
    <property type="entry name" value="Kinesin-like_fam"/>
</dbReference>
<organism evidence="9 10">
    <name type="scientific">Acropora cervicornis</name>
    <name type="common">Staghorn coral</name>
    <dbReference type="NCBI Taxonomy" id="6130"/>
    <lineage>
        <taxon>Eukaryota</taxon>
        <taxon>Metazoa</taxon>
        <taxon>Cnidaria</taxon>
        <taxon>Anthozoa</taxon>
        <taxon>Hexacorallia</taxon>
        <taxon>Scleractinia</taxon>
        <taxon>Astrocoeniina</taxon>
        <taxon>Acroporidae</taxon>
        <taxon>Acropora</taxon>
    </lineage>
</organism>
<dbReference type="GO" id="GO:0003777">
    <property type="term" value="F:microtubule motor activity"/>
    <property type="evidence" value="ECO:0007669"/>
    <property type="project" value="InterPro"/>
</dbReference>
<keyword evidence="2" id="KW-0547">Nucleotide-binding</keyword>
<sequence length="119" mass="13510">MANIKVLDRLKPCEDITRELFKHKQALYILSDGQVRTCVESNSDAFEDSNCLRFSFARVLGADSSQQKVFEVVAKDILGAFLEGYNGSIFAYGERRMEKIQSGIRNPETKPELDKLMND</sequence>
<keyword evidence="3" id="KW-0067">ATP-binding</keyword>
<comment type="caution">
    <text evidence="7">Lacks conserved residue(s) required for the propagation of feature annotation.</text>
</comment>
<dbReference type="Pfam" id="PF00225">
    <property type="entry name" value="Kinesin"/>
    <property type="match status" value="1"/>
</dbReference>
<comment type="caution">
    <text evidence="9">The sequence shown here is derived from an EMBL/GenBank/DDBJ whole genome shotgun (WGS) entry which is preliminary data.</text>
</comment>
<dbReference type="GO" id="GO:0007018">
    <property type="term" value="P:microtubule-based movement"/>
    <property type="evidence" value="ECO:0007669"/>
    <property type="project" value="InterPro"/>
</dbReference>
<dbReference type="InterPro" id="IPR001752">
    <property type="entry name" value="Kinesin_motor_dom"/>
</dbReference>
<reference evidence="9" key="1">
    <citation type="journal article" date="2023" name="G3 (Bethesda)">
        <title>Whole genome assembly and annotation of the endangered Caribbean coral Acropora cervicornis.</title>
        <authorList>
            <person name="Selwyn J.D."/>
            <person name="Vollmer S.V."/>
        </authorList>
    </citation>
    <scope>NUCLEOTIDE SEQUENCE</scope>
    <source>
        <strain evidence="9">K2</strain>
    </source>
</reference>
<dbReference type="SUPFAM" id="SSF52540">
    <property type="entry name" value="P-loop containing nucleoside triphosphate hydrolases"/>
    <property type="match status" value="1"/>
</dbReference>
<dbReference type="InterPro" id="IPR027417">
    <property type="entry name" value="P-loop_NTPase"/>
</dbReference>
<proteinExistence type="inferred from homology"/>
<reference evidence="9" key="2">
    <citation type="journal article" date="2023" name="Science">
        <title>Genomic signatures of disease resistance in endangered staghorn corals.</title>
        <authorList>
            <person name="Vollmer S.V."/>
            <person name="Selwyn J.D."/>
            <person name="Despard B.A."/>
            <person name="Roesel C.L."/>
        </authorList>
    </citation>
    <scope>NUCLEOTIDE SEQUENCE</scope>
    <source>
        <strain evidence="9">K2</strain>
    </source>
</reference>
<dbReference type="PANTHER" id="PTHR47968">
    <property type="entry name" value="CENTROMERE PROTEIN E"/>
    <property type="match status" value="1"/>
</dbReference>
<dbReference type="PANTHER" id="PTHR47968:SF75">
    <property type="entry name" value="CENTROMERE-ASSOCIATED PROTEIN E"/>
    <property type="match status" value="1"/>
</dbReference>
<comment type="subcellular location">
    <subcellularLocation>
        <location evidence="1">Cytoplasm</location>
        <location evidence="1">Cytoskeleton</location>
    </subcellularLocation>
</comment>
<dbReference type="Gene3D" id="3.40.850.10">
    <property type="entry name" value="Kinesin motor domain"/>
    <property type="match status" value="1"/>
</dbReference>
<evidence type="ECO:0000256" key="7">
    <source>
        <dbReference type="PROSITE-ProRule" id="PRU00283"/>
    </source>
</evidence>
<comment type="similarity">
    <text evidence="7">Belongs to the TRAFAC class myosin-kinesin ATPase superfamily. Kinesin family.</text>
</comment>
<dbReference type="GO" id="GO:0005524">
    <property type="term" value="F:ATP binding"/>
    <property type="evidence" value="ECO:0007669"/>
    <property type="project" value="UniProtKB-KW"/>
</dbReference>
<dbReference type="Proteomes" id="UP001249851">
    <property type="component" value="Unassembled WGS sequence"/>
</dbReference>
<dbReference type="InterPro" id="IPR036961">
    <property type="entry name" value="Kinesin_motor_dom_sf"/>
</dbReference>
<keyword evidence="5" id="KW-0505">Motor protein</keyword>
<dbReference type="GO" id="GO:0008017">
    <property type="term" value="F:microtubule binding"/>
    <property type="evidence" value="ECO:0007669"/>
    <property type="project" value="InterPro"/>
</dbReference>
<gene>
    <name evidence="9" type="ORF">P5673_006110</name>
</gene>
<keyword evidence="4" id="KW-0175">Coiled coil</keyword>
<evidence type="ECO:0000256" key="2">
    <source>
        <dbReference type="ARBA" id="ARBA00022741"/>
    </source>
</evidence>
<protein>
    <submittedName>
        <fullName evidence="9">Kinesin-like protein KIF6</fullName>
    </submittedName>
</protein>
<evidence type="ECO:0000313" key="9">
    <source>
        <dbReference type="EMBL" id="KAK2569210.1"/>
    </source>
</evidence>
<accession>A0AAD9VCS7</accession>
<dbReference type="AlphaFoldDB" id="A0AAD9VCS7"/>
<keyword evidence="10" id="KW-1185">Reference proteome</keyword>
<evidence type="ECO:0000256" key="1">
    <source>
        <dbReference type="ARBA" id="ARBA00004245"/>
    </source>
</evidence>
<feature type="domain" description="Kinesin motor" evidence="8">
    <location>
        <begin position="3"/>
        <end position="119"/>
    </location>
</feature>
<keyword evidence="6" id="KW-0963">Cytoplasm</keyword>
<dbReference type="EMBL" id="JARQWQ010000010">
    <property type="protein sequence ID" value="KAK2569210.1"/>
    <property type="molecule type" value="Genomic_DNA"/>
</dbReference>
<dbReference type="GO" id="GO:0005856">
    <property type="term" value="C:cytoskeleton"/>
    <property type="evidence" value="ECO:0007669"/>
    <property type="project" value="UniProtKB-SubCell"/>
</dbReference>
<evidence type="ECO:0000256" key="4">
    <source>
        <dbReference type="ARBA" id="ARBA00023054"/>
    </source>
</evidence>
<evidence type="ECO:0000313" key="10">
    <source>
        <dbReference type="Proteomes" id="UP001249851"/>
    </source>
</evidence>
<evidence type="ECO:0000256" key="3">
    <source>
        <dbReference type="ARBA" id="ARBA00022840"/>
    </source>
</evidence>
<evidence type="ECO:0000256" key="5">
    <source>
        <dbReference type="ARBA" id="ARBA00023175"/>
    </source>
</evidence>